<protein>
    <submittedName>
        <fullName evidence="2">Uncharacterized protein</fullName>
    </submittedName>
</protein>
<feature type="chain" id="PRO_5012802010" evidence="1">
    <location>
        <begin position="22"/>
        <end position="73"/>
    </location>
</feature>
<accession>A0A1Y2E164</accession>
<dbReference type="AlphaFoldDB" id="A0A1Y2E164"/>
<name>A0A1Y2E164_9PEZI</name>
<proteinExistence type="predicted"/>
<evidence type="ECO:0000313" key="2">
    <source>
        <dbReference type="EMBL" id="ORY65217.1"/>
    </source>
</evidence>
<comment type="caution">
    <text evidence="2">The sequence shown here is derived from an EMBL/GenBank/DDBJ whole genome shotgun (WGS) entry which is preliminary data.</text>
</comment>
<gene>
    <name evidence="2" type="ORF">BCR38DRAFT_432145</name>
</gene>
<dbReference type="Proteomes" id="UP000193689">
    <property type="component" value="Unassembled WGS sequence"/>
</dbReference>
<evidence type="ECO:0000256" key="1">
    <source>
        <dbReference type="SAM" id="SignalP"/>
    </source>
</evidence>
<keyword evidence="3" id="KW-1185">Reference proteome</keyword>
<reference evidence="2 3" key="1">
    <citation type="submission" date="2016-07" db="EMBL/GenBank/DDBJ databases">
        <title>Pervasive Adenine N6-methylation of Active Genes in Fungi.</title>
        <authorList>
            <consortium name="DOE Joint Genome Institute"/>
            <person name="Mondo S.J."/>
            <person name="Dannebaum R.O."/>
            <person name="Kuo R.C."/>
            <person name="Labutti K."/>
            <person name="Haridas S."/>
            <person name="Kuo A."/>
            <person name="Salamov A."/>
            <person name="Ahrendt S.R."/>
            <person name="Lipzen A."/>
            <person name="Sullivan W."/>
            <person name="Andreopoulos W.B."/>
            <person name="Clum A."/>
            <person name="Lindquist E."/>
            <person name="Daum C."/>
            <person name="Ramamoorthy G.K."/>
            <person name="Gryganskyi A."/>
            <person name="Culley D."/>
            <person name="Magnuson J.K."/>
            <person name="James T.Y."/>
            <person name="O'Malley M.A."/>
            <person name="Stajich J.E."/>
            <person name="Spatafora J.W."/>
            <person name="Visel A."/>
            <person name="Grigoriev I.V."/>
        </authorList>
    </citation>
    <scope>NUCLEOTIDE SEQUENCE [LARGE SCALE GENOMIC DNA]</scope>
    <source>
        <strain evidence="2 3">CBS 129021</strain>
    </source>
</reference>
<dbReference type="GeneID" id="63776373"/>
<organism evidence="2 3">
    <name type="scientific">Pseudomassariella vexata</name>
    <dbReference type="NCBI Taxonomy" id="1141098"/>
    <lineage>
        <taxon>Eukaryota</taxon>
        <taxon>Fungi</taxon>
        <taxon>Dikarya</taxon>
        <taxon>Ascomycota</taxon>
        <taxon>Pezizomycotina</taxon>
        <taxon>Sordariomycetes</taxon>
        <taxon>Xylariomycetidae</taxon>
        <taxon>Amphisphaeriales</taxon>
        <taxon>Pseudomassariaceae</taxon>
        <taxon>Pseudomassariella</taxon>
    </lineage>
</organism>
<dbReference type="EMBL" id="MCFJ01000006">
    <property type="protein sequence ID" value="ORY65217.1"/>
    <property type="molecule type" value="Genomic_DNA"/>
</dbReference>
<evidence type="ECO:0000313" key="3">
    <source>
        <dbReference type="Proteomes" id="UP000193689"/>
    </source>
</evidence>
<keyword evidence="1" id="KW-0732">Signal</keyword>
<feature type="signal peptide" evidence="1">
    <location>
        <begin position="1"/>
        <end position="21"/>
    </location>
</feature>
<dbReference type="RefSeq" id="XP_040716369.1">
    <property type="nucleotide sequence ID" value="XM_040860161.1"/>
</dbReference>
<dbReference type="InParanoid" id="A0A1Y2E164"/>
<sequence length="73" mass="8202">MSTMRSRALGILSSGWLVVFCLQFPQFPEQAYHDHESLPDMSMCEAIRTTEGYSGLRASSEGKKTITSCNFHQ</sequence>